<dbReference type="UniPathway" id="UPA00068">
    <property type="reaction ID" value="UER00106"/>
</dbReference>
<comment type="subcellular location">
    <subcellularLocation>
        <location evidence="2">Mitochondrion</location>
    </subcellularLocation>
</comment>
<evidence type="ECO:0000256" key="8">
    <source>
        <dbReference type="ARBA" id="ARBA00022679"/>
    </source>
</evidence>
<name>A0A167F8E2_9ASCO</name>
<evidence type="ECO:0000313" key="17">
    <source>
        <dbReference type="EMBL" id="ANB14949.1"/>
    </source>
</evidence>
<accession>A0A167F8E2</accession>
<dbReference type="InterPro" id="IPR011190">
    <property type="entry name" value="GlcNAc_Synth_fun"/>
</dbReference>
<dbReference type="PROSITE" id="PS51731">
    <property type="entry name" value="GNAT_NAGS"/>
    <property type="match status" value="1"/>
</dbReference>
<evidence type="ECO:0000256" key="14">
    <source>
        <dbReference type="ARBA" id="ARBA00033251"/>
    </source>
</evidence>
<comment type="function">
    <text evidence="1">N-acetylglutamate synthase involved in arginine biosynthesis.</text>
</comment>
<dbReference type="Proteomes" id="UP000189580">
    <property type="component" value="Chromosome b"/>
</dbReference>
<comment type="catalytic activity">
    <reaction evidence="15">
        <text>L-glutamate + acetyl-CoA = N-acetyl-L-glutamate + CoA + H(+)</text>
        <dbReference type="Rhea" id="RHEA:24292"/>
        <dbReference type="ChEBI" id="CHEBI:15378"/>
        <dbReference type="ChEBI" id="CHEBI:29985"/>
        <dbReference type="ChEBI" id="CHEBI:44337"/>
        <dbReference type="ChEBI" id="CHEBI:57287"/>
        <dbReference type="ChEBI" id="CHEBI:57288"/>
        <dbReference type="EC" id="2.3.1.1"/>
    </reaction>
</comment>
<dbReference type="PANTHER" id="PTHR23342:SF4">
    <property type="entry name" value="AMINO-ACID ACETYLTRANSFERASE, MITOCHONDRIAL"/>
    <property type="match status" value="1"/>
</dbReference>
<dbReference type="AlphaFoldDB" id="A0A167F8E2"/>
<dbReference type="InterPro" id="IPR006855">
    <property type="entry name" value="Vertebrate-like_GNAT_dom"/>
</dbReference>
<evidence type="ECO:0000259" key="16">
    <source>
        <dbReference type="PROSITE" id="PS51731"/>
    </source>
</evidence>
<dbReference type="PANTHER" id="PTHR23342">
    <property type="entry name" value="N-ACETYLGLUTAMATE SYNTHASE"/>
    <property type="match status" value="1"/>
</dbReference>
<evidence type="ECO:0000313" key="18">
    <source>
        <dbReference type="Proteomes" id="UP000189580"/>
    </source>
</evidence>
<dbReference type="Pfam" id="PF04768">
    <property type="entry name" value="NAT"/>
    <property type="match status" value="1"/>
</dbReference>
<dbReference type="KEGG" id="slb:AWJ20_2566"/>
<dbReference type="GO" id="GO:0005759">
    <property type="term" value="C:mitochondrial matrix"/>
    <property type="evidence" value="ECO:0007669"/>
    <property type="project" value="TreeGrafter"/>
</dbReference>
<evidence type="ECO:0000256" key="2">
    <source>
        <dbReference type="ARBA" id="ARBA00004173"/>
    </source>
</evidence>
<proteinExistence type="inferred from homology"/>
<evidence type="ECO:0000256" key="13">
    <source>
        <dbReference type="ARBA" id="ARBA00030346"/>
    </source>
</evidence>
<evidence type="ECO:0000256" key="3">
    <source>
        <dbReference type="ARBA" id="ARBA00004925"/>
    </source>
</evidence>
<evidence type="ECO:0000256" key="9">
    <source>
        <dbReference type="ARBA" id="ARBA00022946"/>
    </source>
</evidence>
<dbReference type="GeneID" id="30034491"/>
<dbReference type="PIRSF" id="PIRSF007892">
    <property type="entry name" value="NAGS_fungal"/>
    <property type="match status" value="1"/>
</dbReference>
<keyword evidence="9" id="KW-0809">Transit peptide</keyword>
<dbReference type="GO" id="GO:0006592">
    <property type="term" value="P:ornithine biosynthetic process"/>
    <property type="evidence" value="ECO:0007669"/>
    <property type="project" value="TreeGrafter"/>
</dbReference>
<comment type="similarity">
    <text evidence="4">Belongs to the acetyltransferase family.</text>
</comment>
<keyword evidence="7" id="KW-0028">Amino-acid biosynthesis</keyword>
<evidence type="ECO:0000256" key="10">
    <source>
        <dbReference type="ARBA" id="ARBA00023128"/>
    </source>
</evidence>
<keyword evidence="8 17" id="KW-0808">Transferase</keyword>
<dbReference type="OrthoDB" id="5585968at2759"/>
<evidence type="ECO:0000256" key="11">
    <source>
        <dbReference type="ARBA" id="ARBA00023315"/>
    </source>
</evidence>
<reference evidence="17 18" key="1">
    <citation type="submission" date="2016-02" db="EMBL/GenBank/DDBJ databases">
        <title>Complete genome sequence and transcriptome regulation of the pentose utilising yeast Sugiyamaella lignohabitans.</title>
        <authorList>
            <person name="Bellasio M."/>
            <person name="Peymann A."/>
            <person name="Valli M."/>
            <person name="Sipitzky M."/>
            <person name="Graf A."/>
            <person name="Sauer M."/>
            <person name="Marx H."/>
            <person name="Mattanovich D."/>
        </authorList>
    </citation>
    <scope>NUCLEOTIDE SEQUENCE [LARGE SCALE GENOMIC DNA]</scope>
    <source>
        <strain evidence="17 18">CBS 10342</strain>
    </source>
</reference>
<dbReference type="Gene3D" id="3.40.630.30">
    <property type="match status" value="1"/>
</dbReference>
<feature type="domain" description="N-acetyltransferase" evidence="16">
    <location>
        <begin position="295"/>
        <end position="453"/>
    </location>
</feature>
<dbReference type="EMBL" id="CP014503">
    <property type="protein sequence ID" value="ANB14949.1"/>
    <property type="molecule type" value="Genomic_DNA"/>
</dbReference>
<evidence type="ECO:0000256" key="6">
    <source>
        <dbReference type="ARBA" id="ARBA00018802"/>
    </source>
</evidence>
<keyword evidence="18" id="KW-1185">Reference proteome</keyword>
<evidence type="ECO:0000256" key="7">
    <source>
        <dbReference type="ARBA" id="ARBA00022605"/>
    </source>
</evidence>
<keyword evidence="11" id="KW-0012">Acyltransferase</keyword>
<protein>
    <recommendedName>
        <fullName evidence="6">Amino-acid acetyltransferase, mitochondrial</fullName>
        <ecNumber evidence="5">2.3.1.1</ecNumber>
    </recommendedName>
    <alternativeName>
        <fullName evidence="12">Arginine-requiring protein 2</fullName>
    </alternativeName>
    <alternativeName>
        <fullName evidence="13">Glutamate N-acetyltransferase</fullName>
    </alternativeName>
    <alternativeName>
        <fullName evidence="14">N-acetylglutamate synthase</fullName>
    </alternativeName>
</protein>
<sequence length="455" mass="50536">MRVSVIKVRDEQFIGKETLNRIGTTVSQLMKLGVSPVIVLDGDSEREQFLDRTERPFNHYQDSIKKRALKMAAVLEENNPISSRPVEDLFNMNANGLVLSSVSAVLNPLSLGIVPVVAPLAYDTQTSEHKIISANDTIQSLVGSLHGNNESTDRSTVEKIIFIDPVGGIPSVERGGITASHIFINLEREFSEISSELVLTNYLPQDIQKLHLKNLQTMKSVLSLLPLTSAGIITTPEVAALSPNHNRNPIIYNVLTDRPVTSSSLPVTMKRTPRVQTTILRKGMTVKTMYSEKGLNLLKEAKVGNIDLTKLVGLINDSFRKTLDLDHYLNRVNGKVAGIIIAGDYEGAAIITWEEARGARVAYLDKFAVKSSSQGGSGVADIVFKAMMVRMFPREILWRSRANNPVNKWYFERSKGTQRVPNSHWMMFWNGSDSRETTDLAAYEQICASIEPSLR</sequence>
<dbReference type="GO" id="GO:0006526">
    <property type="term" value="P:L-arginine biosynthetic process"/>
    <property type="evidence" value="ECO:0007669"/>
    <property type="project" value="UniProtKB-UniPathway"/>
</dbReference>
<evidence type="ECO:0000256" key="12">
    <source>
        <dbReference type="ARBA" id="ARBA00030322"/>
    </source>
</evidence>
<gene>
    <name evidence="17" type="primary">ARG2</name>
    <name evidence="17" type="ORF">AWJ20_2566</name>
</gene>
<evidence type="ECO:0000256" key="5">
    <source>
        <dbReference type="ARBA" id="ARBA00012697"/>
    </source>
</evidence>
<evidence type="ECO:0000256" key="1">
    <source>
        <dbReference type="ARBA" id="ARBA00002294"/>
    </source>
</evidence>
<comment type="pathway">
    <text evidence="3">Amino-acid biosynthesis; L-arginine biosynthesis; N(2)-acetyl-L-ornithine from L-glutamate: step 1/4.</text>
</comment>
<evidence type="ECO:0000256" key="4">
    <source>
        <dbReference type="ARBA" id="ARBA00008694"/>
    </source>
</evidence>
<evidence type="ECO:0000256" key="15">
    <source>
        <dbReference type="ARBA" id="ARBA00048372"/>
    </source>
</evidence>
<dbReference type="GO" id="GO:0004042">
    <property type="term" value="F:L-glutamate N-acetyltransferase activity"/>
    <property type="evidence" value="ECO:0007669"/>
    <property type="project" value="InterPro"/>
</dbReference>
<keyword evidence="10" id="KW-0496">Mitochondrion</keyword>
<dbReference type="EC" id="2.3.1.1" evidence="5"/>
<organism evidence="17 18">
    <name type="scientific">Sugiyamaella lignohabitans</name>
    <dbReference type="NCBI Taxonomy" id="796027"/>
    <lineage>
        <taxon>Eukaryota</taxon>
        <taxon>Fungi</taxon>
        <taxon>Dikarya</taxon>
        <taxon>Ascomycota</taxon>
        <taxon>Saccharomycotina</taxon>
        <taxon>Dipodascomycetes</taxon>
        <taxon>Dipodascales</taxon>
        <taxon>Trichomonascaceae</taxon>
        <taxon>Sugiyamaella</taxon>
    </lineage>
</organism>
<dbReference type="RefSeq" id="XP_018737426.1">
    <property type="nucleotide sequence ID" value="XM_018879516.1"/>
</dbReference>